<evidence type="ECO:0000313" key="2">
    <source>
        <dbReference type="Proteomes" id="UP001595772"/>
    </source>
</evidence>
<reference evidence="2" key="1">
    <citation type="journal article" date="2019" name="Int. J. Syst. Evol. Microbiol.">
        <title>The Global Catalogue of Microorganisms (GCM) 10K type strain sequencing project: providing services to taxonomists for standard genome sequencing and annotation.</title>
        <authorList>
            <consortium name="The Broad Institute Genomics Platform"/>
            <consortium name="The Broad Institute Genome Sequencing Center for Infectious Disease"/>
            <person name="Wu L."/>
            <person name="Ma J."/>
        </authorList>
    </citation>
    <scope>NUCLEOTIDE SEQUENCE [LARGE SCALE GENOMIC DNA]</scope>
    <source>
        <strain evidence="2">IBRC-M 10703</strain>
    </source>
</reference>
<keyword evidence="2" id="KW-1185">Reference proteome</keyword>
<protein>
    <submittedName>
        <fullName evidence="1">DUF2953 domain-containing protein</fullName>
    </submittedName>
</protein>
<name>A0ABV8GRM1_9BACI</name>
<dbReference type="Proteomes" id="UP001595772">
    <property type="component" value="Unassembled WGS sequence"/>
</dbReference>
<organism evidence="1 2">
    <name type="scientific">Oceanobacillus longus</name>
    <dbReference type="NCBI Taxonomy" id="930120"/>
    <lineage>
        <taxon>Bacteria</taxon>
        <taxon>Bacillati</taxon>
        <taxon>Bacillota</taxon>
        <taxon>Bacilli</taxon>
        <taxon>Bacillales</taxon>
        <taxon>Bacillaceae</taxon>
        <taxon>Oceanobacillus</taxon>
    </lineage>
</organism>
<dbReference type="EMBL" id="JBHSAO010000001">
    <property type="protein sequence ID" value="MFC4022520.1"/>
    <property type="molecule type" value="Genomic_DNA"/>
</dbReference>
<dbReference type="InterPro" id="IPR021338">
    <property type="entry name" value="DUF2953"/>
</dbReference>
<dbReference type="RefSeq" id="WP_379495028.1">
    <property type="nucleotide sequence ID" value="NZ_JBHSAO010000001.1"/>
</dbReference>
<dbReference type="Pfam" id="PF11167">
    <property type="entry name" value="DUF2953"/>
    <property type="match status" value="1"/>
</dbReference>
<comment type="caution">
    <text evidence="1">The sequence shown here is derived from an EMBL/GenBank/DDBJ whole genome shotgun (WGS) entry which is preliminary data.</text>
</comment>
<evidence type="ECO:0000313" key="1">
    <source>
        <dbReference type="EMBL" id="MFC4022520.1"/>
    </source>
</evidence>
<proteinExistence type="predicted"/>
<sequence>MLLVIFGLVVIILIIMLLSKIIVSIQYTYEQNNQHVTFSVFILRIRCFKKKYDLAEWSEQKLEMVDIHFESFSERIKTSYKVMKDANKRITEVLQKVRLHHYSWVTVGGTGDAFSTGIASGGIWTIKGIITGFFLEKVQLECKPKIHVEPHFQQRYLRTDFDCMVSIRIGQAIRALIKLIRKPIKLQH</sequence>
<gene>
    <name evidence="1" type="ORF">ACFOUV_01650</name>
</gene>
<accession>A0ABV8GRM1</accession>